<dbReference type="AlphaFoldDB" id="A0A699KCI8"/>
<reference evidence="1" key="1">
    <citation type="journal article" date="2019" name="Sci. Rep.">
        <title>Draft genome of Tanacetum cinerariifolium, the natural source of mosquito coil.</title>
        <authorList>
            <person name="Yamashiro T."/>
            <person name="Shiraishi A."/>
            <person name="Satake H."/>
            <person name="Nakayama K."/>
        </authorList>
    </citation>
    <scope>NUCLEOTIDE SEQUENCE</scope>
</reference>
<comment type="caution">
    <text evidence="1">The sequence shown here is derived from an EMBL/GenBank/DDBJ whole genome shotgun (WGS) entry which is preliminary data.</text>
</comment>
<name>A0A699KCI8_TANCI</name>
<accession>A0A699KCI8</accession>
<dbReference type="EMBL" id="BKCJ010505785">
    <property type="protein sequence ID" value="GFA87793.1"/>
    <property type="molecule type" value="Genomic_DNA"/>
</dbReference>
<gene>
    <name evidence="1" type="ORF">Tci_659765</name>
</gene>
<protein>
    <submittedName>
        <fullName evidence="1">Uncharacterized protein</fullName>
    </submittedName>
</protein>
<sequence>MVPATRTIANSDTNAETVTREYFEELRKMITGLANQNNMGARQANQFSRLAKVEFLKFNGEDVLGWRFKCDQLFLIDNTPEVEKIEYKEAICNAPLRKEDVTS</sequence>
<evidence type="ECO:0000313" key="1">
    <source>
        <dbReference type="EMBL" id="GFA87793.1"/>
    </source>
</evidence>
<organism evidence="1">
    <name type="scientific">Tanacetum cinerariifolium</name>
    <name type="common">Dalmatian daisy</name>
    <name type="synonym">Chrysanthemum cinerariifolium</name>
    <dbReference type="NCBI Taxonomy" id="118510"/>
    <lineage>
        <taxon>Eukaryota</taxon>
        <taxon>Viridiplantae</taxon>
        <taxon>Streptophyta</taxon>
        <taxon>Embryophyta</taxon>
        <taxon>Tracheophyta</taxon>
        <taxon>Spermatophyta</taxon>
        <taxon>Magnoliopsida</taxon>
        <taxon>eudicotyledons</taxon>
        <taxon>Gunneridae</taxon>
        <taxon>Pentapetalae</taxon>
        <taxon>asterids</taxon>
        <taxon>campanulids</taxon>
        <taxon>Asterales</taxon>
        <taxon>Asteraceae</taxon>
        <taxon>Asteroideae</taxon>
        <taxon>Anthemideae</taxon>
        <taxon>Anthemidinae</taxon>
        <taxon>Tanacetum</taxon>
    </lineage>
</organism>
<proteinExistence type="predicted"/>